<keyword evidence="3" id="KW-1185">Reference proteome</keyword>
<evidence type="ECO:0000313" key="3">
    <source>
        <dbReference type="Proteomes" id="UP001612915"/>
    </source>
</evidence>
<feature type="transmembrane region" description="Helical" evidence="1">
    <location>
        <begin position="87"/>
        <end position="108"/>
    </location>
</feature>
<protein>
    <submittedName>
        <fullName evidence="2">DUF3556 domain-containing protein</fullName>
    </submittedName>
</protein>
<reference evidence="2 3" key="1">
    <citation type="submission" date="2024-10" db="EMBL/GenBank/DDBJ databases">
        <title>The Natural Products Discovery Center: Release of the First 8490 Sequenced Strains for Exploring Actinobacteria Biosynthetic Diversity.</title>
        <authorList>
            <person name="Kalkreuter E."/>
            <person name="Kautsar S.A."/>
            <person name="Yang D."/>
            <person name="Bader C.D."/>
            <person name="Teijaro C.N."/>
            <person name="Fluegel L."/>
            <person name="Davis C.M."/>
            <person name="Simpson J.R."/>
            <person name="Lauterbach L."/>
            <person name="Steele A.D."/>
            <person name="Gui C."/>
            <person name="Meng S."/>
            <person name="Li G."/>
            <person name="Viehrig K."/>
            <person name="Ye F."/>
            <person name="Su P."/>
            <person name="Kiefer A.F."/>
            <person name="Nichols A."/>
            <person name="Cepeda A.J."/>
            <person name="Yan W."/>
            <person name="Fan B."/>
            <person name="Jiang Y."/>
            <person name="Adhikari A."/>
            <person name="Zheng C.-J."/>
            <person name="Schuster L."/>
            <person name="Cowan T.M."/>
            <person name="Smanski M.J."/>
            <person name="Chevrette M.G."/>
            <person name="De Carvalho L.P.S."/>
            <person name="Shen B."/>
        </authorList>
    </citation>
    <scope>NUCLEOTIDE SEQUENCE [LARGE SCALE GENOMIC DNA]</scope>
    <source>
        <strain evidence="2 3">NPDC049639</strain>
    </source>
</reference>
<feature type="transmembrane region" description="Helical" evidence="1">
    <location>
        <begin position="144"/>
        <end position="164"/>
    </location>
</feature>
<dbReference type="Pfam" id="PF12077">
    <property type="entry name" value="DUF3556"/>
    <property type="match status" value="1"/>
</dbReference>
<keyword evidence="1" id="KW-0812">Transmembrane</keyword>
<keyword evidence="1" id="KW-0472">Membrane</keyword>
<feature type="transmembrane region" description="Helical" evidence="1">
    <location>
        <begin position="367"/>
        <end position="388"/>
    </location>
</feature>
<feature type="transmembrane region" description="Helical" evidence="1">
    <location>
        <begin position="286"/>
        <end position="306"/>
    </location>
</feature>
<dbReference type="InterPro" id="IPR021941">
    <property type="entry name" value="DUF3556_TM"/>
</dbReference>
<accession>A0ABW8AJ04</accession>
<dbReference type="Proteomes" id="UP001612915">
    <property type="component" value="Unassembled WGS sequence"/>
</dbReference>
<feature type="transmembrane region" description="Helical" evidence="1">
    <location>
        <begin position="312"/>
        <end position="329"/>
    </location>
</feature>
<keyword evidence="1" id="KW-1133">Transmembrane helix</keyword>
<organism evidence="2 3">
    <name type="scientific">Spongisporangium articulatum</name>
    <dbReference type="NCBI Taxonomy" id="3362603"/>
    <lineage>
        <taxon>Bacteria</taxon>
        <taxon>Bacillati</taxon>
        <taxon>Actinomycetota</taxon>
        <taxon>Actinomycetes</taxon>
        <taxon>Kineosporiales</taxon>
        <taxon>Kineosporiaceae</taxon>
        <taxon>Spongisporangium</taxon>
    </lineage>
</organism>
<evidence type="ECO:0000256" key="1">
    <source>
        <dbReference type="SAM" id="Phobius"/>
    </source>
</evidence>
<comment type="caution">
    <text evidence="2">The sequence shown here is derived from an EMBL/GenBank/DDBJ whole genome shotgun (WGS) entry which is preliminary data.</text>
</comment>
<evidence type="ECO:0000313" key="2">
    <source>
        <dbReference type="EMBL" id="MFI7586348.1"/>
    </source>
</evidence>
<feature type="transmembrane region" description="Helical" evidence="1">
    <location>
        <begin position="47"/>
        <end position="67"/>
    </location>
</feature>
<gene>
    <name evidence="2" type="ORF">ACIB24_04675</name>
</gene>
<dbReference type="EMBL" id="JBITLV010000001">
    <property type="protein sequence ID" value="MFI7586348.1"/>
    <property type="molecule type" value="Genomic_DNA"/>
</dbReference>
<dbReference type="RefSeq" id="WP_398275840.1">
    <property type="nucleotide sequence ID" value="NZ_JBITLV010000001.1"/>
</dbReference>
<sequence>MGFIKPSPQPVEPAEFLVLPLRERMRTLSTTWVEDGFGTPRVLHVIYILKMFGLYLGGGLLIAAATSNATVFEPGSWWDNIVVYQKLAAWLMLLELIGLGGAWGPLCGHFKPMTGNIRYWLRPGTIRMAPWGSRVPGTAGDTRTLLDVGLYLAALAGLVVPLAASGVDVVGVAGQQVVPGWAFVPVLVLMPLLGLRDKVIFLAGRSEQYLPIMLYSAVFADDFTNLVVAYKIVIVCVWIGAGVSKIGDHFVNVVPPMVSNSPAMPGKASRRLFYRDFPRDLRPSRLAWFMAHIGGTLVEIAIPVTLLLTTNATIALLGAVAMLLFHLFITSTFPLAVPLEWNVFFGFAAITLWVGKDPSAYSIYDFSPAWALLPIFALALAFPVLGNLRPDLVSFLPSMRQYAGNWASAVWAMKPGVEERLNELPNVHNQVDQLVEMKYEPDDAEMTLQKTIAWRTMHSQGRGLFSALYHHLDDIEERTVREGELVCNTLVGWNFGDGHLHDHRLVAAVQRRLGLQPGDLVVVWVESQPIFRHTQAYQVIDAALGVVERGTWDVRDCVAEQPWLPNGPVDLDVTWAAPGYQRRRTLTARTFEHPA</sequence>
<proteinExistence type="predicted"/>
<name>A0ABW8AJ04_9ACTN</name>
<feature type="transmembrane region" description="Helical" evidence="1">
    <location>
        <begin position="176"/>
        <end position="195"/>
    </location>
</feature>